<dbReference type="Proteomes" id="UP000595610">
    <property type="component" value="Chromosome 1"/>
</dbReference>
<gene>
    <name evidence="1" type="ORF">I6I06_09170</name>
</gene>
<reference evidence="1 2" key="1">
    <citation type="submission" date="2020-12" db="EMBL/GenBank/DDBJ databases">
        <title>FDA dAtabase for Regulatory Grade micrObial Sequences (FDA-ARGOS): Supporting development and validation of Infectious Disease Dx tests.</title>
        <authorList>
            <person name="Nelson B."/>
            <person name="Plummer A."/>
            <person name="Tallon L."/>
            <person name="Sadzewicz L."/>
            <person name="Zhao X."/>
            <person name="Boylan J."/>
            <person name="Ott S."/>
            <person name="Bowen H."/>
            <person name="Vavikolanu K."/>
            <person name="Mehta A."/>
            <person name="Aluvathingal J."/>
            <person name="Nadendla S."/>
            <person name="Myers T."/>
            <person name="Yan Y."/>
            <person name="Sichtig H."/>
        </authorList>
    </citation>
    <scope>NUCLEOTIDE SEQUENCE [LARGE SCALE GENOMIC DNA]</scope>
    <source>
        <strain evidence="1 2">FDAARGOS_1049</strain>
    </source>
</reference>
<dbReference type="AlphaFoldDB" id="A0A7T4T7L5"/>
<name>A0A7T4T7L5_9BURK</name>
<sequence length="53" mass="5634">MIQMMMATLGGSPAARGAQWQQAFRMRKAMGFVIVASGWAVIVAQALQHTLGG</sequence>
<dbReference type="KEGG" id="pgis:I6I06_09170"/>
<dbReference type="EMBL" id="CP066075">
    <property type="protein sequence ID" value="QQC62510.1"/>
    <property type="molecule type" value="Genomic_DNA"/>
</dbReference>
<evidence type="ECO:0000313" key="2">
    <source>
        <dbReference type="Proteomes" id="UP000595610"/>
    </source>
</evidence>
<protein>
    <submittedName>
        <fullName evidence="1">Uncharacterized protein</fullName>
    </submittedName>
</protein>
<keyword evidence="2" id="KW-1185">Reference proteome</keyword>
<organism evidence="1 2">
    <name type="scientific">Paraburkholderia ginsengisoli</name>
    <dbReference type="NCBI Taxonomy" id="311231"/>
    <lineage>
        <taxon>Bacteria</taxon>
        <taxon>Pseudomonadati</taxon>
        <taxon>Pseudomonadota</taxon>
        <taxon>Betaproteobacteria</taxon>
        <taxon>Burkholderiales</taxon>
        <taxon>Burkholderiaceae</taxon>
        <taxon>Paraburkholderia</taxon>
    </lineage>
</organism>
<accession>A0A7T4T7L5</accession>
<proteinExistence type="predicted"/>
<evidence type="ECO:0000313" key="1">
    <source>
        <dbReference type="EMBL" id="QQC62510.1"/>
    </source>
</evidence>
<dbReference type="RefSeq" id="WP_167335674.1">
    <property type="nucleotide sequence ID" value="NZ_CP066075.1"/>
</dbReference>